<dbReference type="RefSeq" id="XP_007322260.1">
    <property type="nucleotide sequence ID" value="XM_007322198.1"/>
</dbReference>
<dbReference type="EMBL" id="GL945439">
    <property type="protein sequence ID" value="EGO21303.1"/>
    <property type="molecule type" value="Genomic_DNA"/>
</dbReference>
<reference evidence="1" key="1">
    <citation type="submission" date="2011-04" db="EMBL/GenBank/DDBJ databases">
        <title>Evolution of plant cell wall degrading machinery underlies the functional diversity of forest fungi.</title>
        <authorList>
            <consortium name="US DOE Joint Genome Institute (JGI-PGF)"/>
            <person name="Eastwood D.C."/>
            <person name="Floudas D."/>
            <person name="Binder M."/>
            <person name="Majcherczyk A."/>
            <person name="Schneider P."/>
            <person name="Aerts A."/>
            <person name="Asiegbu F.O."/>
            <person name="Baker S.E."/>
            <person name="Barry K."/>
            <person name="Bendiksby M."/>
            <person name="Blumentritt M."/>
            <person name="Coutinho P.M."/>
            <person name="Cullen D."/>
            <person name="Cullen D."/>
            <person name="Gathman A."/>
            <person name="Goodell B."/>
            <person name="Henrissat B."/>
            <person name="Ihrmark K."/>
            <person name="Kauserud H."/>
            <person name="Kohler A."/>
            <person name="LaButti K."/>
            <person name="Lapidus A."/>
            <person name="Lavin J.L."/>
            <person name="Lee Y.-H."/>
            <person name="Lindquist E."/>
            <person name="Lilly W."/>
            <person name="Lucas S."/>
            <person name="Morin E."/>
            <person name="Murat C."/>
            <person name="Oguiza J.A."/>
            <person name="Park J."/>
            <person name="Pisabarro A.G."/>
            <person name="Riley R."/>
            <person name="Rosling A."/>
            <person name="Salamov A."/>
            <person name="Schmidt O."/>
            <person name="Schmutz J."/>
            <person name="Skrede I."/>
            <person name="Stenlid J."/>
            <person name="Wiebenga A."/>
            <person name="Xie X."/>
            <person name="Kues U."/>
            <person name="Hibbett D.S."/>
            <person name="Hoffmeister D."/>
            <person name="Hogberg N."/>
            <person name="Martin F."/>
            <person name="Grigoriev I.V."/>
            <person name="Watkinson S.C."/>
        </authorList>
    </citation>
    <scope>NUCLEOTIDE SEQUENCE</scope>
    <source>
        <strain evidence="1">S7.9</strain>
    </source>
</reference>
<dbReference type="Gene3D" id="2.40.50.140">
    <property type="entry name" value="Nucleic acid-binding proteins"/>
    <property type="match status" value="1"/>
</dbReference>
<protein>
    <submittedName>
        <fullName evidence="1">Uncharacterized protein</fullName>
    </submittedName>
</protein>
<evidence type="ECO:0000313" key="1">
    <source>
        <dbReference type="EMBL" id="EGO21303.1"/>
    </source>
</evidence>
<dbReference type="InterPro" id="IPR012340">
    <property type="entry name" value="NA-bd_OB-fold"/>
</dbReference>
<organism>
    <name type="scientific">Serpula lacrymans var. lacrymans (strain S7.9)</name>
    <name type="common">Dry rot fungus</name>
    <dbReference type="NCBI Taxonomy" id="578457"/>
    <lineage>
        <taxon>Eukaryota</taxon>
        <taxon>Fungi</taxon>
        <taxon>Dikarya</taxon>
        <taxon>Basidiomycota</taxon>
        <taxon>Agaricomycotina</taxon>
        <taxon>Agaricomycetes</taxon>
        <taxon>Agaricomycetidae</taxon>
        <taxon>Boletales</taxon>
        <taxon>Coniophorineae</taxon>
        <taxon>Serpulaceae</taxon>
        <taxon>Serpula</taxon>
    </lineage>
</organism>
<dbReference type="AlphaFoldDB" id="F8P787"/>
<proteinExistence type="predicted"/>
<gene>
    <name evidence="1" type="ORF">SERLADRAFT_452436</name>
</gene>
<name>F8P787_SERL9</name>
<dbReference type="SUPFAM" id="SSF50249">
    <property type="entry name" value="Nucleic acid-binding proteins"/>
    <property type="match status" value="1"/>
</dbReference>
<dbReference type="GeneID" id="18816831"/>
<dbReference type="OrthoDB" id="2570580at2759"/>
<sequence>MGHYRIFLGAPPSSAIDEDAQSYTWNTIQQTPSHTTSVVYPAATLEAASRRISLLYKNIIFDDDDEEEQQRDLLEEDELAYHGRKDETTVITWPPTQNNRLDRSAPSFLYPSQSHIQQSMHGTYETQETDSCDYSDASSIARFPSFQFSLHTVISLSSLHAYSKAGKGSQKVCVLLAVLEVEGPDTIRIKKGSDAGKEVSILKILFGDEDGNVCKLTAWREIAETWGGNGTAPALKRGDVAYIKGKFIFHVMASWEPGSSFVLVASPHHKSTAQICYRTMPYTHEDKRLRPDLRLGASDASVRKVAALVDWFEVMAGLSRAA</sequence>
<dbReference type="HOGENOM" id="CLU_069053_0_0_1"/>
<dbReference type="KEGG" id="sla:SERLADRAFT_452436"/>
<dbReference type="Proteomes" id="UP000008064">
    <property type="component" value="Unassembled WGS sequence"/>
</dbReference>
<accession>F8P787</accession>